<protein>
    <recommendedName>
        <fullName evidence="1">Putative amidase domain-containing protein</fullName>
    </recommendedName>
</protein>
<evidence type="ECO:0000259" key="1">
    <source>
        <dbReference type="Pfam" id="PF12671"/>
    </source>
</evidence>
<evidence type="ECO:0000313" key="3">
    <source>
        <dbReference type="Proteomes" id="UP000220340"/>
    </source>
</evidence>
<dbReference type="Pfam" id="PF12671">
    <property type="entry name" value="Amidase_6"/>
    <property type="match status" value="1"/>
</dbReference>
<dbReference type="AlphaFoldDB" id="A0A2A7NY71"/>
<organism evidence="2 3">
    <name type="scientific">Mycolicibacterium diernhoferi</name>
    <dbReference type="NCBI Taxonomy" id="1801"/>
    <lineage>
        <taxon>Bacteria</taxon>
        <taxon>Bacillati</taxon>
        <taxon>Actinomycetota</taxon>
        <taxon>Actinomycetes</taxon>
        <taxon>Mycobacteriales</taxon>
        <taxon>Mycobacteriaceae</taxon>
        <taxon>Mycolicibacterium</taxon>
    </lineage>
</organism>
<dbReference type="PANTHER" id="PTHR40032">
    <property type="entry name" value="EXPORTED PROTEIN-RELATED"/>
    <property type="match status" value="1"/>
</dbReference>
<name>A0A2A7NY71_9MYCO</name>
<dbReference type="OrthoDB" id="3837900at2"/>
<accession>A0A2A7NY71</accession>
<sequence>MLVRRRCSHFRVDGRVWRTEHWPKHTLISGRFGARLRRWTAWRAGSVESACPTGCSVVIRSLTLLLGLVVSGVVNAPAASAFDDFDRLGAVTFAKKFYNTAPLAFVGTNSAYFVSQALWDGGMAPTTEWAPNSSDKSKLATGLLNPGPTRAAASADHFKNFMVSSGRASIKQLDWSDPTAGGAELADIIAYDYIGPADGFVDHLAIVTGFTDDNHPLVTQQAPSRLNREWSWDLSVGRRIEFTHPGARAYLLHVN</sequence>
<keyword evidence="3" id="KW-1185">Reference proteome</keyword>
<dbReference type="RefSeq" id="WP_079244757.1">
    <property type="nucleotide sequence ID" value="NZ_CP080332.1"/>
</dbReference>
<dbReference type="Proteomes" id="UP000220340">
    <property type="component" value="Unassembled WGS sequence"/>
</dbReference>
<feature type="domain" description="Putative amidase" evidence="1">
    <location>
        <begin position="86"/>
        <end position="231"/>
    </location>
</feature>
<comment type="caution">
    <text evidence="2">The sequence shown here is derived from an EMBL/GenBank/DDBJ whole genome shotgun (WGS) entry which is preliminary data.</text>
</comment>
<dbReference type="InterPro" id="IPR024301">
    <property type="entry name" value="Amidase_6"/>
</dbReference>
<dbReference type="EMBL" id="PDCR01000005">
    <property type="protein sequence ID" value="PEG55549.1"/>
    <property type="molecule type" value="Genomic_DNA"/>
</dbReference>
<evidence type="ECO:0000313" key="2">
    <source>
        <dbReference type="EMBL" id="PEG55549.1"/>
    </source>
</evidence>
<proteinExistence type="predicted"/>
<dbReference type="PANTHER" id="PTHR40032:SF1">
    <property type="entry name" value="EXPORTED PROTEIN"/>
    <property type="match status" value="1"/>
</dbReference>
<reference evidence="2 3" key="1">
    <citation type="submission" date="2017-10" db="EMBL/GenBank/DDBJ databases">
        <title>The new phylogeny of genus Mycobacterium.</title>
        <authorList>
            <person name="Tortoli E."/>
            <person name="Trovato A."/>
            <person name="Cirillo D.M."/>
        </authorList>
    </citation>
    <scope>NUCLEOTIDE SEQUENCE [LARGE SCALE GENOMIC DNA]</scope>
    <source>
        <strain evidence="2 3">IP141170001</strain>
    </source>
</reference>
<gene>
    <name evidence="2" type="ORF">CRI78_04580</name>
</gene>